<reference evidence="1 2" key="1">
    <citation type="journal article" date="2020" name="Mol. Biol. Evol.">
        <title>Distinct Expression and Methylation Patterns for Genes with Different Fates following a Single Whole-Genome Duplication in Flowering Plants.</title>
        <authorList>
            <person name="Shi T."/>
            <person name="Rahmani R.S."/>
            <person name="Gugger P.F."/>
            <person name="Wang M."/>
            <person name="Li H."/>
            <person name="Zhang Y."/>
            <person name="Li Z."/>
            <person name="Wang Q."/>
            <person name="Van de Peer Y."/>
            <person name="Marchal K."/>
            <person name="Chen J."/>
        </authorList>
    </citation>
    <scope>NUCLEOTIDE SEQUENCE [LARGE SCALE GENOMIC DNA]</scope>
    <source>
        <tissue evidence="1">Leaf</tissue>
    </source>
</reference>
<comment type="caution">
    <text evidence="1">The sequence shown here is derived from an EMBL/GenBank/DDBJ whole genome shotgun (WGS) entry which is preliminary data.</text>
</comment>
<evidence type="ECO:0000313" key="1">
    <source>
        <dbReference type="EMBL" id="DAD26356.1"/>
    </source>
</evidence>
<keyword evidence="2" id="KW-1185">Reference proteome</keyword>
<sequence>MGVIGWPGNEVGTLKSDSAKFHLFFLSSLVSMAIANNSPIKYQTLDPRRGAAGGGPIFKCIHIEYATHFTPPFSHELHSSHKDRIRQSKLLRPFNLQVAGATATQDGLSSASGFVRLNNWELFVQTVLK</sequence>
<dbReference type="AlphaFoldDB" id="A0A822Y556"/>
<evidence type="ECO:0000313" key="2">
    <source>
        <dbReference type="Proteomes" id="UP000607653"/>
    </source>
</evidence>
<gene>
    <name evidence="1" type="ORF">HUJ06_027824</name>
</gene>
<organism evidence="1 2">
    <name type="scientific">Nelumbo nucifera</name>
    <name type="common">Sacred lotus</name>
    <dbReference type="NCBI Taxonomy" id="4432"/>
    <lineage>
        <taxon>Eukaryota</taxon>
        <taxon>Viridiplantae</taxon>
        <taxon>Streptophyta</taxon>
        <taxon>Embryophyta</taxon>
        <taxon>Tracheophyta</taxon>
        <taxon>Spermatophyta</taxon>
        <taxon>Magnoliopsida</taxon>
        <taxon>Proteales</taxon>
        <taxon>Nelumbonaceae</taxon>
        <taxon>Nelumbo</taxon>
    </lineage>
</organism>
<accession>A0A822Y556</accession>
<dbReference type="Proteomes" id="UP000607653">
    <property type="component" value="Unassembled WGS sequence"/>
</dbReference>
<protein>
    <submittedName>
        <fullName evidence="1">Uncharacterized protein</fullName>
    </submittedName>
</protein>
<name>A0A822Y556_NELNU</name>
<proteinExistence type="predicted"/>
<dbReference type="EMBL" id="DUZY01000002">
    <property type="protein sequence ID" value="DAD26356.1"/>
    <property type="molecule type" value="Genomic_DNA"/>
</dbReference>